<dbReference type="GO" id="GO:0016491">
    <property type="term" value="F:oxidoreductase activity"/>
    <property type="evidence" value="ECO:0007669"/>
    <property type="project" value="UniProtKB-KW"/>
</dbReference>
<organism evidence="5">
    <name type="scientific">Ganoderma boninense</name>
    <dbReference type="NCBI Taxonomy" id="34458"/>
    <lineage>
        <taxon>Eukaryota</taxon>
        <taxon>Fungi</taxon>
        <taxon>Dikarya</taxon>
        <taxon>Basidiomycota</taxon>
        <taxon>Agaricomycotina</taxon>
        <taxon>Agaricomycetes</taxon>
        <taxon>Polyporales</taxon>
        <taxon>Polyporaceae</taxon>
        <taxon>Ganoderma</taxon>
    </lineage>
</organism>
<keyword evidence="2" id="KW-0274">FAD</keyword>
<dbReference type="SUPFAM" id="SSF54373">
    <property type="entry name" value="FAD-linked reductases, C-terminal domain"/>
    <property type="match status" value="1"/>
</dbReference>
<dbReference type="SUPFAM" id="SSF51905">
    <property type="entry name" value="FAD/NAD(P)-binding domain"/>
    <property type="match status" value="1"/>
</dbReference>
<proteinExistence type="predicted"/>
<dbReference type="GO" id="GO:0071949">
    <property type="term" value="F:FAD binding"/>
    <property type="evidence" value="ECO:0007669"/>
    <property type="project" value="InterPro"/>
</dbReference>
<evidence type="ECO:0000256" key="2">
    <source>
        <dbReference type="ARBA" id="ARBA00022827"/>
    </source>
</evidence>
<reference evidence="5" key="1">
    <citation type="submission" date="2019-10" db="EMBL/GenBank/DDBJ databases">
        <authorList>
            <person name="Nor Muhammad N."/>
        </authorList>
    </citation>
    <scope>NUCLEOTIDE SEQUENCE</scope>
</reference>
<sequence>MSQASQKDFKVTVIGGGVCGLACAIALQKAGITVDLFEAAAAFGEVGASIGLGPNAVRALKELSLVDAVLAKLSPGDYSSKGILMYSGIGNHELIYDFKAAPEDASISMHRAAFLDALVGLVDPSSTHFSKRCTSISESSSSPGRLVVSFADGTSHETDVVIGADGLKSVVRDFVVAKDPPGTAVAFSNTAIYRGLIPFAQLQAAGFRTTLGHRPACFLGPSKHVIVVPIKGGQLINVAASVARYDVPIGSASLPPGTPWVGEASTSDIQQDFEGWGPDVAALLRCMPAKTGRWSIHVVHPELAAFSREHVAILGDAAVLEAYSAIRRPRSKQVWDASQKAGAAFDHQGPHGTTSEGLLEDLQGMWDPVGGYDLDAEFAAAVTLLEVSKSVV</sequence>
<name>A0A5K1JX29_9APHY</name>
<evidence type="ECO:0000256" key="3">
    <source>
        <dbReference type="ARBA" id="ARBA00023002"/>
    </source>
</evidence>
<dbReference type="InterPro" id="IPR051104">
    <property type="entry name" value="FAD_monoxygenase"/>
</dbReference>
<dbReference type="PANTHER" id="PTHR46720:SF3">
    <property type="entry name" value="FAD-BINDING DOMAIN-CONTAINING PROTEIN-RELATED"/>
    <property type="match status" value="1"/>
</dbReference>
<dbReference type="Pfam" id="PF01494">
    <property type="entry name" value="FAD_binding_3"/>
    <property type="match status" value="1"/>
</dbReference>
<dbReference type="EMBL" id="LR725773">
    <property type="protein sequence ID" value="VWO96607.1"/>
    <property type="molecule type" value="Genomic_DNA"/>
</dbReference>
<feature type="domain" description="FAD-binding" evidence="4">
    <location>
        <begin position="9"/>
        <end position="175"/>
    </location>
</feature>
<dbReference type="Gene3D" id="3.50.50.60">
    <property type="entry name" value="FAD/NAD(P)-binding domain"/>
    <property type="match status" value="1"/>
</dbReference>
<dbReference type="InterPro" id="IPR002938">
    <property type="entry name" value="FAD-bd"/>
</dbReference>
<dbReference type="GO" id="GO:0044550">
    <property type="term" value="P:secondary metabolite biosynthetic process"/>
    <property type="evidence" value="ECO:0007669"/>
    <property type="project" value="TreeGrafter"/>
</dbReference>
<evidence type="ECO:0000259" key="4">
    <source>
        <dbReference type="Pfam" id="PF01494"/>
    </source>
</evidence>
<evidence type="ECO:0000313" key="5">
    <source>
        <dbReference type="EMBL" id="VWO96607.1"/>
    </source>
</evidence>
<gene>
    <name evidence="5" type="primary">Q5GFD3</name>
</gene>
<evidence type="ECO:0000256" key="1">
    <source>
        <dbReference type="ARBA" id="ARBA00022630"/>
    </source>
</evidence>
<dbReference type="PRINTS" id="PR00420">
    <property type="entry name" value="RNGMNOXGNASE"/>
</dbReference>
<dbReference type="InterPro" id="IPR036188">
    <property type="entry name" value="FAD/NAD-bd_sf"/>
</dbReference>
<keyword evidence="1" id="KW-0285">Flavoprotein</keyword>
<keyword evidence="3" id="KW-0560">Oxidoreductase</keyword>
<dbReference type="AlphaFoldDB" id="A0A5K1JX29"/>
<protein>
    <submittedName>
        <fullName evidence="5">Mannitol 1-phosphate dehydrogenase</fullName>
    </submittedName>
</protein>
<accession>A0A5K1JX29</accession>
<dbReference type="PANTHER" id="PTHR46720">
    <property type="entry name" value="HYDROXYLASE, PUTATIVE (AFU_ORTHOLOGUE AFUA_3G01460)-RELATED"/>
    <property type="match status" value="1"/>
</dbReference>